<feature type="transmembrane region" description="Helical" evidence="1">
    <location>
        <begin position="197"/>
        <end position="216"/>
    </location>
</feature>
<keyword evidence="1" id="KW-1133">Transmembrane helix</keyword>
<feature type="transmembrane region" description="Helical" evidence="1">
    <location>
        <begin position="402"/>
        <end position="426"/>
    </location>
</feature>
<dbReference type="PANTHER" id="PTHR38454:SF1">
    <property type="entry name" value="INTEGRAL MEMBRANE PROTEIN"/>
    <property type="match status" value="1"/>
</dbReference>
<feature type="transmembrane region" description="Helical" evidence="1">
    <location>
        <begin position="228"/>
        <end position="247"/>
    </location>
</feature>
<feature type="transmembrane region" description="Helical" evidence="1">
    <location>
        <begin position="10"/>
        <end position="29"/>
    </location>
</feature>
<dbReference type="Proteomes" id="UP000003452">
    <property type="component" value="Unassembled WGS sequence"/>
</dbReference>
<dbReference type="AlphaFoldDB" id="B5CTU6"/>
<dbReference type="PANTHER" id="PTHR38454">
    <property type="entry name" value="INTEGRAL MEMBRANE PROTEIN-RELATED"/>
    <property type="match status" value="1"/>
</dbReference>
<protein>
    <recommendedName>
        <fullName evidence="4">YfhO family protein</fullName>
    </recommendedName>
</protein>
<keyword evidence="1" id="KW-0812">Transmembrane</keyword>
<feature type="transmembrane region" description="Helical" evidence="1">
    <location>
        <begin position="501"/>
        <end position="518"/>
    </location>
</feature>
<evidence type="ECO:0008006" key="4">
    <source>
        <dbReference type="Google" id="ProtNLM"/>
    </source>
</evidence>
<organism evidence="2 3">
    <name type="scientific">Phocaeicola plebeius (strain DSM 17135 / JCM 12973 / CCUG 54634 / M2)</name>
    <name type="common">Bacteroides plebeius</name>
    <dbReference type="NCBI Taxonomy" id="484018"/>
    <lineage>
        <taxon>Bacteria</taxon>
        <taxon>Pseudomonadati</taxon>
        <taxon>Bacteroidota</taxon>
        <taxon>Bacteroidia</taxon>
        <taxon>Bacteroidales</taxon>
        <taxon>Bacteroidaceae</taxon>
        <taxon>Phocaeicola</taxon>
    </lineage>
</organism>
<comment type="caution">
    <text evidence="2">The sequence shown here is derived from an EMBL/GenBank/DDBJ whole genome shotgun (WGS) entry which is preliminary data.</text>
</comment>
<evidence type="ECO:0000313" key="2">
    <source>
        <dbReference type="EMBL" id="EDY97384.1"/>
    </source>
</evidence>
<feature type="transmembrane region" description="Helical" evidence="1">
    <location>
        <begin position="95"/>
        <end position="118"/>
    </location>
</feature>
<reference evidence="2 3" key="1">
    <citation type="submission" date="2008-08" db="EMBL/GenBank/DDBJ databases">
        <title>Draft genome sequence of Bacteroides plebeius (DSM 17135).</title>
        <authorList>
            <person name="Sudarsanam P."/>
            <person name="Ley R."/>
            <person name="Guruge J."/>
            <person name="Turnbaugh P.J."/>
            <person name="Mahowald M."/>
            <person name="Liep D."/>
            <person name="Gordon J."/>
        </authorList>
    </citation>
    <scope>NUCLEOTIDE SEQUENCE [LARGE SCALE GENOMIC DNA]</scope>
    <source>
        <strain evidence="3">DSM 17135 / JCM 12973 / M2</strain>
    </source>
</reference>
<feature type="transmembrane region" description="Helical" evidence="1">
    <location>
        <begin position="365"/>
        <end position="382"/>
    </location>
</feature>
<evidence type="ECO:0000256" key="1">
    <source>
        <dbReference type="SAM" id="Phobius"/>
    </source>
</evidence>
<feature type="transmembrane region" description="Helical" evidence="1">
    <location>
        <begin position="807"/>
        <end position="827"/>
    </location>
</feature>
<reference evidence="2 3" key="2">
    <citation type="submission" date="2008-08" db="EMBL/GenBank/DDBJ databases">
        <authorList>
            <person name="Fulton L."/>
            <person name="Clifton S."/>
            <person name="Fulton B."/>
            <person name="Xu J."/>
            <person name="Minx P."/>
            <person name="Pepin K.H."/>
            <person name="Johnson M."/>
            <person name="Thiruvilangam P."/>
            <person name="Bhonagiri V."/>
            <person name="Nash W.E."/>
            <person name="Mardis E.R."/>
            <person name="Wilson R.K."/>
        </authorList>
    </citation>
    <scope>NUCLEOTIDE SEQUENCE [LARGE SCALE GENOMIC DNA]</scope>
    <source>
        <strain evidence="3">DSM 17135 / JCM 12973 / M2</strain>
    </source>
</reference>
<feature type="transmembrane region" description="Helical" evidence="1">
    <location>
        <begin position="340"/>
        <end position="358"/>
    </location>
</feature>
<dbReference type="InterPro" id="IPR018580">
    <property type="entry name" value="Uncharacterised_YfhO"/>
</dbReference>
<dbReference type="HOGENOM" id="CLU_008305_0_0_10"/>
<dbReference type="eggNOG" id="COG4485">
    <property type="taxonomic scope" value="Bacteria"/>
</dbReference>
<sequence>MNNMNLFKKLLPDVVVIVLFALISFAYFYPAVNEGRILAQHDAVAGIGSGREMSEYLEKTGERTRWTNSIFGGMPTYQMSPSYDSTDTLGWIQQVYHLFLPTYVWYVFVMLLGFYILLRAFDFKVWMSALGAIIWAFSSYFFIIIAAGHIWKFVALAYIPPTIAGMVLAYRGKLLAGGIVTALFVALQIVANHPQMSYYFLFVMLFMAIAYGVMAWREKKMPQFIKASVVLVIAGLLGVCVNLSNLYHTYEYSKETMRGKSELVKENSANQTNSGLERSYITQWSYGIGETFSLLVPNVKGGASVPLAQNEKAMEKADPNYMGLYSQLGQYWGEQPGTSGPVYVGAFVMFLFILGLFIVKGPMKWALAGGTVFSILLSWGHNFMGLTDFFIDYVPMYSKFRAVSSILVIAEFTIPLLAIMALKEVVERPQLWNESRKSFYITFALTGGLSLLFALAPGFFFPSYVSSAEMNALQNAIPADQLAPILINLEEIRKSIFTSDAWRSFFVVLIGAVLLWGYCAGKLKAQLLVGLLALLCLVDMWTVNKRYLYDEQFVAKGTEMQPFLEPSETDKQILQDKSLDYRVLNLSVNTFNENNTAYWHKSIGGYHAAKLRRYQEMIDEHIQGEITALYKTLPSVGADLSQVGDTLTPVLNMLNTRYFIIPLQQGKTIPVFNPHALGNAWFVNEVQYVNNANEEIEALHQVNPAHVAVVDKKFQNEVKASAGADSLSTIVLTSYEPNALKYEVNSPKDGTVVFAEIYYPGWRSFIDGKEVSHGRADYILRAMNVPAGKHVIEFTFDPKSLHVTETVAFIALGILGLAILAAIVLAIKKSKK</sequence>
<name>B5CTU6_PHOPM</name>
<feature type="transmembrane region" description="Helical" evidence="1">
    <location>
        <begin position="438"/>
        <end position="461"/>
    </location>
</feature>
<gene>
    <name evidence="2" type="ORF">BACPLE_00174</name>
</gene>
<feature type="transmembrane region" description="Helical" evidence="1">
    <location>
        <begin position="174"/>
        <end position="191"/>
    </location>
</feature>
<keyword evidence="1" id="KW-0472">Membrane</keyword>
<accession>B5CTU6</accession>
<feature type="transmembrane region" description="Helical" evidence="1">
    <location>
        <begin position="125"/>
        <end position="144"/>
    </location>
</feature>
<proteinExistence type="predicted"/>
<evidence type="ECO:0000313" key="3">
    <source>
        <dbReference type="Proteomes" id="UP000003452"/>
    </source>
</evidence>
<feature type="transmembrane region" description="Helical" evidence="1">
    <location>
        <begin position="525"/>
        <end position="543"/>
    </location>
</feature>
<dbReference type="EMBL" id="ABQC02000002">
    <property type="protein sequence ID" value="EDY97384.1"/>
    <property type="molecule type" value="Genomic_DNA"/>
</dbReference>